<evidence type="ECO:0000313" key="2">
    <source>
        <dbReference type="Proteomes" id="UP001066276"/>
    </source>
</evidence>
<sequence length="57" mass="5783">GVHPAFIGAQFPYSVTTPSLAATAVSFPGVPVPSMTQIAVHPYHTDTGGISLSSNVT</sequence>
<protein>
    <submittedName>
        <fullName evidence="1">Uncharacterized protein</fullName>
    </submittedName>
</protein>
<evidence type="ECO:0000313" key="1">
    <source>
        <dbReference type="EMBL" id="KAJ1143285.1"/>
    </source>
</evidence>
<gene>
    <name evidence="1" type="ORF">NDU88_009595</name>
</gene>
<accession>A0AAV7QXZ9</accession>
<name>A0AAV7QXZ9_PLEWA</name>
<keyword evidence="2" id="KW-1185">Reference proteome</keyword>
<feature type="non-terminal residue" evidence="1">
    <location>
        <position position="1"/>
    </location>
</feature>
<feature type="non-terminal residue" evidence="1">
    <location>
        <position position="57"/>
    </location>
</feature>
<dbReference type="Proteomes" id="UP001066276">
    <property type="component" value="Chromosome 6"/>
</dbReference>
<comment type="caution">
    <text evidence="1">The sequence shown here is derived from an EMBL/GenBank/DDBJ whole genome shotgun (WGS) entry which is preliminary data.</text>
</comment>
<dbReference type="EMBL" id="JANPWB010000010">
    <property type="protein sequence ID" value="KAJ1143285.1"/>
    <property type="molecule type" value="Genomic_DNA"/>
</dbReference>
<proteinExistence type="predicted"/>
<reference evidence="1" key="1">
    <citation type="journal article" date="2022" name="bioRxiv">
        <title>Sequencing and chromosome-scale assembly of the giantPleurodeles waltlgenome.</title>
        <authorList>
            <person name="Brown T."/>
            <person name="Elewa A."/>
            <person name="Iarovenko S."/>
            <person name="Subramanian E."/>
            <person name="Araus A.J."/>
            <person name="Petzold A."/>
            <person name="Susuki M."/>
            <person name="Suzuki K.-i.T."/>
            <person name="Hayashi T."/>
            <person name="Toyoda A."/>
            <person name="Oliveira C."/>
            <person name="Osipova E."/>
            <person name="Leigh N.D."/>
            <person name="Simon A."/>
            <person name="Yun M.H."/>
        </authorList>
    </citation>
    <scope>NUCLEOTIDE SEQUENCE</scope>
    <source>
        <strain evidence="1">20211129_DDA</strain>
        <tissue evidence="1">Liver</tissue>
    </source>
</reference>
<dbReference type="AlphaFoldDB" id="A0AAV7QXZ9"/>
<organism evidence="1 2">
    <name type="scientific">Pleurodeles waltl</name>
    <name type="common">Iberian ribbed newt</name>
    <dbReference type="NCBI Taxonomy" id="8319"/>
    <lineage>
        <taxon>Eukaryota</taxon>
        <taxon>Metazoa</taxon>
        <taxon>Chordata</taxon>
        <taxon>Craniata</taxon>
        <taxon>Vertebrata</taxon>
        <taxon>Euteleostomi</taxon>
        <taxon>Amphibia</taxon>
        <taxon>Batrachia</taxon>
        <taxon>Caudata</taxon>
        <taxon>Salamandroidea</taxon>
        <taxon>Salamandridae</taxon>
        <taxon>Pleurodelinae</taxon>
        <taxon>Pleurodeles</taxon>
    </lineage>
</organism>